<evidence type="ECO:0000313" key="4">
    <source>
        <dbReference type="Proteomes" id="UP000261660"/>
    </source>
</evidence>
<proteinExistence type="inferred from homology"/>
<dbReference type="InterPro" id="IPR029779">
    <property type="entry name" value="Rmp24-like"/>
</dbReference>
<dbReference type="PANTHER" id="PTHR31402:SF2">
    <property type="entry name" value="UPF0711 PROTEIN C18ORF21"/>
    <property type="match status" value="1"/>
</dbReference>
<organism evidence="3 4">
    <name type="scientific">Labrus bergylta</name>
    <name type="common">ballan wrasse</name>
    <dbReference type="NCBI Taxonomy" id="56723"/>
    <lineage>
        <taxon>Eukaryota</taxon>
        <taxon>Metazoa</taxon>
        <taxon>Chordata</taxon>
        <taxon>Craniata</taxon>
        <taxon>Vertebrata</taxon>
        <taxon>Euteleostomi</taxon>
        <taxon>Actinopterygii</taxon>
        <taxon>Neopterygii</taxon>
        <taxon>Teleostei</taxon>
        <taxon>Neoteleostei</taxon>
        <taxon>Acanthomorphata</taxon>
        <taxon>Eupercaria</taxon>
        <taxon>Labriformes</taxon>
        <taxon>Labridae</taxon>
        <taxon>Labrus</taxon>
    </lineage>
</organism>
<protein>
    <submittedName>
        <fullName evidence="3">Uncharacterized protein</fullName>
    </submittedName>
</protein>
<dbReference type="GeneTree" id="ENSGT00940000181357"/>
<reference evidence="3" key="1">
    <citation type="submission" date="2025-08" db="UniProtKB">
        <authorList>
            <consortium name="Ensembl"/>
        </authorList>
    </citation>
    <scope>IDENTIFICATION</scope>
</reference>
<dbReference type="Ensembl" id="ENSLBET00000006029.1">
    <property type="protein sequence ID" value="ENSLBEP00000005734.1"/>
    <property type="gene ID" value="ENSLBEG00000004410.1"/>
</dbReference>
<keyword evidence="4" id="KW-1185">Reference proteome</keyword>
<dbReference type="STRING" id="56723.ENSLBEP00000005734"/>
<sequence length="146" mass="16567">MYTTCSPLCCSAALSSHAPLMMMSCRLGAELKSSSLVQSTSMCPHCYQLLLPDHQRVRLRPKQRPSARVQSVLRRKSRGKRLSMMQKKLLQRFEKSCSVLARNAVWFSLALWLHVDEQNTTTLTGGEVQHRSRNKEISSLPPPLDE</sequence>
<evidence type="ECO:0000313" key="3">
    <source>
        <dbReference type="Ensembl" id="ENSLBEP00000005734.1"/>
    </source>
</evidence>
<dbReference type="InParanoid" id="A0A3Q3EEY4"/>
<name>A0A3Q3EEY4_9LABR</name>
<accession>A0A3Q3EEY4</accession>
<reference evidence="3" key="2">
    <citation type="submission" date="2025-09" db="UniProtKB">
        <authorList>
            <consortium name="Ensembl"/>
        </authorList>
    </citation>
    <scope>IDENTIFICATION</scope>
</reference>
<dbReference type="AlphaFoldDB" id="A0A3Q3EEY4"/>
<dbReference type="Pfam" id="PF15719">
    <property type="entry name" value="Rmp24-like"/>
    <property type="match status" value="1"/>
</dbReference>
<dbReference type="Proteomes" id="UP000261660">
    <property type="component" value="Unplaced"/>
</dbReference>
<dbReference type="PANTHER" id="PTHR31402">
    <property type="entry name" value="UPF0711 PROTEIN C18ORF21"/>
    <property type="match status" value="1"/>
</dbReference>
<evidence type="ECO:0000256" key="2">
    <source>
        <dbReference type="SAM" id="MobiDB-lite"/>
    </source>
</evidence>
<comment type="similarity">
    <text evidence="1">Belongs to the UPF0711 family.</text>
</comment>
<evidence type="ECO:0000256" key="1">
    <source>
        <dbReference type="ARBA" id="ARBA00006160"/>
    </source>
</evidence>
<feature type="region of interest" description="Disordered" evidence="2">
    <location>
        <begin position="124"/>
        <end position="146"/>
    </location>
</feature>